<dbReference type="Pfam" id="PF00201">
    <property type="entry name" value="UDPGT"/>
    <property type="match status" value="1"/>
</dbReference>
<dbReference type="InterPro" id="IPR050481">
    <property type="entry name" value="UDP-glycosyltransf_plant"/>
</dbReference>
<dbReference type="PANTHER" id="PTHR48049:SF84">
    <property type="entry name" value="UDP-GLYCOSYLTRANSFERASE 79A6"/>
    <property type="match status" value="1"/>
</dbReference>
<organism evidence="3">
    <name type="scientific">Nymphaea colorata</name>
    <name type="common">pocket water lily</name>
    <dbReference type="NCBI Taxonomy" id="210225"/>
    <lineage>
        <taxon>Eukaryota</taxon>
        <taxon>Viridiplantae</taxon>
        <taxon>Streptophyta</taxon>
        <taxon>Embryophyta</taxon>
        <taxon>Tracheophyta</taxon>
        <taxon>Spermatophyta</taxon>
        <taxon>Magnoliopsida</taxon>
        <taxon>Nymphaeales</taxon>
        <taxon>Nymphaeaceae</taxon>
        <taxon>Nymphaea</taxon>
    </lineage>
</organism>
<dbReference type="OrthoDB" id="5835829at2759"/>
<dbReference type="SUPFAM" id="SSF53756">
    <property type="entry name" value="UDP-Glycosyltransferase/glycogen phosphorylase"/>
    <property type="match status" value="1"/>
</dbReference>
<gene>
    <name evidence="3" type="ORF">NYM_LOCUS11462</name>
</gene>
<dbReference type="GO" id="GO:0035251">
    <property type="term" value="F:UDP-glucosyltransferase activity"/>
    <property type="evidence" value="ECO:0007669"/>
    <property type="project" value="InterPro"/>
</dbReference>
<reference evidence="3" key="1">
    <citation type="submission" date="2019-09" db="EMBL/GenBank/DDBJ databases">
        <authorList>
            <person name="Zhang L."/>
        </authorList>
    </citation>
    <scope>NUCLEOTIDE SEQUENCE</scope>
</reference>
<dbReference type="InterPro" id="IPR002213">
    <property type="entry name" value="UDP_glucos_trans"/>
</dbReference>
<evidence type="ECO:0000256" key="2">
    <source>
        <dbReference type="ARBA" id="ARBA00022679"/>
    </source>
</evidence>
<evidence type="ECO:0000256" key="1">
    <source>
        <dbReference type="ARBA" id="ARBA00009995"/>
    </source>
</evidence>
<sequence length="466" mass="51131">MGSLAMEGDNHDQPLQVVMFPSLAFGHIFPFVHLSNALAANGVKVTFLTLPSIVAKIRLALDPNIPILNYELPPIDGLPSDVDTTARCSEVLVELLRQAMDATRPQIAKILAKLSPQVIVFDFVQGWVPEVAELLGIKSVYFCVFNAISIASTILFGVTPHQRPSLWRLRLPPRELLSICLSLKPYELRSLLYYACGSGPAASYFSRLLSSMAFCDAIAVKSTYEVEAPSIKYVSSQYRKPVLPTGVLLPKAPAGDIEPKLDEWLNKFPKGTVVLCMFGSETYLSVKQKKELVAGLEMTGFPFLAVLNTLAYAAKAKKQELEVEIGEKAGGRGMVCSGWVNQPLIMSHPAVGCSINHGGVSSIMEAVVGGCQLVMLPFKGDQYMNTKLMVKQLRAAVEINRRAWDGWFTRKAVRKAVRTVMVDGSKKGTLVRANVAKLRGILQQQELQEDYTKGFITMLKELVASP</sequence>
<name>A0A5K1A0Y5_9MAGN</name>
<accession>A0A5K1A0Y5</accession>
<dbReference type="Gene3D" id="3.40.50.2000">
    <property type="entry name" value="Glycogen Phosphorylase B"/>
    <property type="match status" value="2"/>
</dbReference>
<dbReference type="CDD" id="cd03784">
    <property type="entry name" value="GT1_Gtf-like"/>
    <property type="match status" value="1"/>
</dbReference>
<dbReference type="PANTHER" id="PTHR48049">
    <property type="entry name" value="GLYCOSYLTRANSFERASE"/>
    <property type="match status" value="1"/>
</dbReference>
<protein>
    <recommendedName>
        <fullName evidence="4">Glycosyltransferase</fullName>
    </recommendedName>
</protein>
<dbReference type="Gramene" id="NC2G0001990.1">
    <property type="protein sequence ID" value="NC2G0001990.1:cds"/>
    <property type="gene ID" value="NC2G0001990"/>
</dbReference>
<dbReference type="FunFam" id="3.40.50.2000:FF:000037">
    <property type="entry name" value="Glycosyltransferase"/>
    <property type="match status" value="1"/>
</dbReference>
<dbReference type="EMBL" id="LR721780">
    <property type="protein sequence ID" value="VVV96599.1"/>
    <property type="molecule type" value="Genomic_DNA"/>
</dbReference>
<evidence type="ECO:0008006" key="4">
    <source>
        <dbReference type="Google" id="ProtNLM"/>
    </source>
</evidence>
<dbReference type="OMA" id="MHVALFP"/>
<comment type="similarity">
    <text evidence="1">Belongs to the UDP-glycosyltransferase family.</text>
</comment>
<dbReference type="AlphaFoldDB" id="A0A5K1A0Y5"/>
<proteinExistence type="inferred from homology"/>
<evidence type="ECO:0000313" key="3">
    <source>
        <dbReference type="EMBL" id="VVV96599.1"/>
    </source>
</evidence>
<keyword evidence="2" id="KW-0808">Transferase</keyword>